<keyword evidence="1" id="KW-0472">Membrane</keyword>
<protein>
    <submittedName>
        <fullName evidence="2">Uncharacterized protein</fullName>
    </submittedName>
</protein>
<feature type="transmembrane region" description="Helical" evidence="1">
    <location>
        <begin position="25"/>
        <end position="48"/>
    </location>
</feature>
<gene>
    <name evidence="2" type="ORF">BDQ12DRAFT_712375</name>
</gene>
<organism evidence="2 3">
    <name type="scientific">Crucibulum laeve</name>
    <dbReference type="NCBI Taxonomy" id="68775"/>
    <lineage>
        <taxon>Eukaryota</taxon>
        <taxon>Fungi</taxon>
        <taxon>Dikarya</taxon>
        <taxon>Basidiomycota</taxon>
        <taxon>Agaricomycotina</taxon>
        <taxon>Agaricomycetes</taxon>
        <taxon>Agaricomycetidae</taxon>
        <taxon>Agaricales</taxon>
        <taxon>Agaricineae</taxon>
        <taxon>Nidulariaceae</taxon>
        <taxon>Crucibulum</taxon>
    </lineage>
</organism>
<evidence type="ECO:0000313" key="2">
    <source>
        <dbReference type="EMBL" id="TFK39275.1"/>
    </source>
</evidence>
<keyword evidence="1" id="KW-1133">Transmembrane helix</keyword>
<dbReference type="Proteomes" id="UP000308652">
    <property type="component" value="Unassembled WGS sequence"/>
</dbReference>
<evidence type="ECO:0000256" key="1">
    <source>
        <dbReference type="SAM" id="Phobius"/>
    </source>
</evidence>
<keyword evidence="3" id="KW-1185">Reference proteome</keyword>
<dbReference type="EMBL" id="ML213600">
    <property type="protein sequence ID" value="TFK39275.1"/>
    <property type="molecule type" value="Genomic_DNA"/>
</dbReference>
<accession>A0A5C3M3V9</accession>
<name>A0A5C3M3V9_9AGAR</name>
<reference evidence="2 3" key="1">
    <citation type="journal article" date="2019" name="Nat. Ecol. Evol.">
        <title>Megaphylogeny resolves global patterns of mushroom evolution.</title>
        <authorList>
            <person name="Varga T."/>
            <person name="Krizsan K."/>
            <person name="Foldi C."/>
            <person name="Dima B."/>
            <person name="Sanchez-Garcia M."/>
            <person name="Sanchez-Ramirez S."/>
            <person name="Szollosi G.J."/>
            <person name="Szarkandi J.G."/>
            <person name="Papp V."/>
            <person name="Albert L."/>
            <person name="Andreopoulos W."/>
            <person name="Angelini C."/>
            <person name="Antonin V."/>
            <person name="Barry K.W."/>
            <person name="Bougher N.L."/>
            <person name="Buchanan P."/>
            <person name="Buyck B."/>
            <person name="Bense V."/>
            <person name="Catcheside P."/>
            <person name="Chovatia M."/>
            <person name="Cooper J."/>
            <person name="Damon W."/>
            <person name="Desjardin D."/>
            <person name="Finy P."/>
            <person name="Geml J."/>
            <person name="Haridas S."/>
            <person name="Hughes K."/>
            <person name="Justo A."/>
            <person name="Karasinski D."/>
            <person name="Kautmanova I."/>
            <person name="Kiss B."/>
            <person name="Kocsube S."/>
            <person name="Kotiranta H."/>
            <person name="LaButti K.M."/>
            <person name="Lechner B.E."/>
            <person name="Liimatainen K."/>
            <person name="Lipzen A."/>
            <person name="Lukacs Z."/>
            <person name="Mihaltcheva S."/>
            <person name="Morgado L.N."/>
            <person name="Niskanen T."/>
            <person name="Noordeloos M.E."/>
            <person name="Ohm R.A."/>
            <person name="Ortiz-Santana B."/>
            <person name="Ovrebo C."/>
            <person name="Racz N."/>
            <person name="Riley R."/>
            <person name="Savchenko A."/>
            <person name="Shiryaev A."/>
            <person name="Soop K."/>
            <person name="Spirin V."/>
            <person name="Szebenyi C."/>
            <person name="Tomsovsky M."/>
            <person name="Tulloss R.E."/>
            <person name="Uehling J."/>
            <person name="Grigoriev I.V."/>
            <person name="Vagvolgyi C."/>
            <person name="Papp T."/>
            <person name="Martin F.M."/>
            <person name="Miettinen O."/>
            <person name="Hibbett D.S."/>
            <person name="Nagy L.G."/>
        </authorList>
    </citation>
    <scope>NUCLEOTIDE SEQUENCE [LARGE SCALE GENOMIC DNA]</scope>
    <source>
        <strain evidence="2 3">CBS 166.37</strain>
    </source>
</reference>
<evidence type="ECO:0000313" key="3">
    <source>
        <dbReference type="Proteomes" id="UP000308652"/>
    </source>
</evidence>
<keyword evidence="1" id="KW-0812">Transmembrane</keyword>
<proteinExistence type="predicted"/>
<sequence length="146" mass="15659">MSEKTTTSTSATTQSHGPHHGFRTFLYTVQTLLFIGIVGALIAIAVELQKVTSGDALKVVASQALPVQGTMTVNIGSRAGQTITAVVTTVGAVPTIAFRMSTETSSANLMKLNVTINLVKLQIRVGERLVFAEDFRERDLVRDLVN</sequence>
<dbReference type="AlphaFoldDB" id="A0A5C3M3V9"/>